<keyword evidence="3" id="KW-1185">Reference proteome</keyword>
<organism evidence="2 3">
    <name type="scientific">Ditylenchus destructor</name>
    <dbReference type="NCBI Taxonomy" id="166010"/>
    <lineage>
        <taxon>Eukaryota</taxon>
        <taxon>Metazoa</taxon>
        <taxon>Ecdysozoa</taxon>
        <taxon>Nematoda</taxon>
        <taxon>Chromadorea</taxon>
        <taxon>Rhabditida</taxon>
        <taxon>Tylenchina</taxon>
        <taxon>Tylenchomorpha</taxon>
        <taxon>Sphaerularioidea</taxon>
        <taxon>Anguinidae</taxon>
        <taxon>Anguininae</taxon>
        <taxon>Ditylenchus</taxon>
    </lineage>
</organism>
<keyword evidence="1" id="KW-0812">Transmembrane</keyword>
<dbReference type="Proteomes" id="UP001201812">
    <property type="component" value="Unassembled WGS sequence"/>
</dbReference>
<comment type="caution">
    <text evidence="2">The sequence shown here is derived from an EMBL/GenBank/DDBJ whole genome shotgun (WGS) entry which is preliminary data.</text>
</comment>
<accession>A0AAD4N8R0</accession>
<evidence type="ECO:0000313" key="3">
    <source>
        <dbReference type="Proteomes" id="UP001201812"/>
    </source>
</evidence>
<evidence type="ECO:0000313" key="2">
    <source>
        <dbReference type="EMBL" id="KAI1719046.1"/>
    </source>
</evidence>
<gene>
    <name evidence="2" type="ORF">DdX_06167</name>
</gene>
<feature type="transmembrane region" description="Helical" evidence="1">
    <location>
        <begin position="12"/>
        <end position="33"/>
    </location>
</feature>
<sequence length="323" mass="36887">MRRFSQRIRHKLFFLESIIFLLSTTLCCTYALLCYECFDTGPTNKNCTRETHNCSGTACLLYESADEQTSSAFCLLTGFNLDSNLEKDKRSLQSLKSGCWLDPKNNGKHCLCTTDFCNRLTDRTHPRKDDPSAPPLPELELLKENPLIDHEYIDDESILSEGPLKNLTDSGTSQEYRVKSNGELLEVEHDSIGDEEDLVPIDFEAYEDEWLRRRPSPSNSRVPLRDEKTRYHTSNTFDVPVAKHIAVYCSNTPKKNERRRMQYTSFCSLRTHFSVDKPYVAMAVWKYAMASAECAAVLCCPFPSFSHTRAINSTVRGCISPRT</sequence>
<protein>
    <submittedName>
        <fullName evidence="2">Uncharacterized protein</fullName>
    </submittedName>
</protein>
<keyword evidence="1" id="KW-1133">Transmembrane helix</keyword>
<dbReference type="EMBL" id="JAKKPZ010000007">
    <property type="protein sequence ID" value="KAI1719046.1"/>
    <property type="molecule type" value="Genomic_DNA"/>
</dbReference>
<name>A0AAD4N8R0_9BILA</name>
<proteinExistence type="predicted"/>
<keyword evidence="1" id="KW-0472">Membrane</keyword>
<evidence type="ECO:0000256" key="1">
    <source>
        <dbReference type="SAM" id="Phobius"/>
    </source>
</evidence>
<reference evidence="2" key="1">
    <citation type="submission" date="2022-01" db="EMBL/GenBank/DDBJ databases">
        <title>Genome Sequence Resource for Two Populations of Ditylenchus destructor, the Migratory Endoparasitic Phytonematode.</title>
        <authorList>
            <person name="Zhang H."/>
            <person name="Lin R."/>
            <person name="Xie B."/>
        </authorList>
    </citation>
    <scope>NUCLEOTIDE SEQUENCE</scope>
    <source>
        <strain evidence="2">BazhouSP</strain>
    </source>
</reference>
<dbReference type="AlphaFoldDB" id="A0AAD4N8R0"/>